<proteinExistence type="predicted"/>
<dbReference type="RefSeq" id="WP_143074496.1">
    <property type="nucleotide sequence ID" value="NZ_FOQE01000025.1"/>
</dbReference>
<protein>
    <submittedName>
        <fullName evidence="2">Uncharacterized protein</fullName>
    </submittedName>
</protein>
<evidence type="ECO:0000313" key="2">
    <source>
        <dbReference type="EMBL" id="SFH79663.1"/>
    </source>
</evidence>
<accession>A0A1I3CYY9</accession>
<keyword evidence="1" id="KW-1133">Transmembrane helix</keyword>
<reference evidence="2 3" key="1">
    <citation type="submission" date="2016-10" db="EMBL/GenBank/DDBJ databases">
        <authorList>
            <person name="de Groot N.N."/>
        </authorList>
    </citation>
    <scope>NUCLEOTIDE SEQUENCE [LARGE SCALE GENOMIC DNA]</scope>
    <source>
        <strain evidence="2 3">DSM 27630</strain>
    </source>
</reference>
<dbReference type="EMBL" id="FOQE01000025">
    <property type="protein sequence ID" value="SFH79663.1"/>
    <property type="molecule type" value="Genomic_DNA"/>
</dbReference>
<name>A0A1I3CYY9_9LACT</name>
<keyword evidence="3" id="KW-1185">Reference proteome</keyword>
<feature type="transmembrane region" description="Helical" evidence="1">
    <location>
        <begin position="12"/>
        <end position="30"/>
    </location>
</feature>
<feature type="transmembrane region" description="Helical" evidence="1">
    <location>
        <begin position="42"/>
        <end position="65"/>
    </location>
</feature>
<evidence type="ECO:0000313" key="3">
    <source>
        <dbReference type="Proteomes" id="UP000198668"/>
    </source>
</evidence>
<sequence length="69" mass="7509">MQKTFELTKSFTLLLAISTGIAVANLYYIQPLESIIAAEFGVSHSLIGVCIYVIASWLCDWLVLFGPAG</sequence>
<keyword evidence="1" id="KW-0812">Transmembrane</keyword>
<gene>
    <name evidence="2" type="ORF">SAMN04489868_12527</name>
</gene>
<evidence type="ECO:0000256" key="1">
    <source>
        <dbReference type="SAM" id="Phobius"/>
    </source>
</evidence>
<dbReference type="Proteomes" id="UP000198668">
    <property type="component" value="Unassembled WGS sequence"/>
</dbReference>
<organism evidence="2 3">
    <name type="scientific">Pisciglobus halotolerans</name>
    <dbReference type="NCBI Taxonomy" id="745365"/>
    <lineage>
        <taxon>Bacteria</taxon>
        <taxon>Bacillati</taxon>
        <taxon>Bacillota</taxon>
        <taxon>Bacilli</taxon>
        <taxon>Lactobacillales</taxon>
        <taxon>Carnobacteriaceae</taxon>
    </lineage>
</organism>
<dbReference type="AlphaFoldDB" id="A0A1I3CYY9"/>
<dbReference type="OrthoDB" id="9815356at2"/>
<keyword evidence="1" id="KW-0472">Membrane</keyword>